<accession>A0A6G7XEE1</accession>
<dbReference type="GO" id="GO:0016020">
    <property type="term" value="C:membrane"/>
    <property type="evidence" value="ECO:0007669"/>
    <property type="project" value="GOC"/>
</dbReference>
<dbReference type="RefSeq" id="WP_166290586.1">
    <property type="nucleotide sequence ID" value="NZ_CP049863.1"/>
</dbReference>
<dbReference type="Gene3D" id="3.90.550.10">
    <property type="entry name" value="Spore Coat Polysaccharide Biosynthesis Protein SpsA, Chain A"/>
    <property type="match status" value="1"/>
</dbReference>
<dbReference type="AlphaFoldDB" id="A0A6G7XEE1"/>
<evidence type="ECO:0000259" key="4">
    <source>
        <dbReference type="Pfam" id="PF00535"/>
    </source>
</evidence>
<dbReference type="Pfam" id="PF00535">
    <property type="entry name" value="Glycos_transf_2"/>
    <property type="match status" value="1"/>
</dbReference>
<dbReference type="GO" id="GO:0004582">
    <property type="term" value="F:dolichyl-phosphate beta-D-mannosyltransferase activity"/>
    <property type="evidence" value="ECO:0007669"/>
    <property type="project" value="InterPro"/>
</dbReference>
<dbReference type="PANTHER" id="PTHR43398:SF1">
    <property type="entry name" value="DOLICHOL-PHOSPHATE MANNOSYLTRANSFERASE SUBUNIT 1"/>
    <property type="match status" value="1"/>
</dbReference>
<keyword evidence="6" id="KW-1185">Reference proteome</keyword>
<dbReference type="KEGG" id="lvi:G7068_07065"/>
<evidence type="ECO:0000256" key="3">
    <source>
        <dbReference type="ARBA" id="ARBA00022679"/>
    </source>
</evidence>
<gene>
    <name evidence="5" type="ORF">G7068_07065</name>
</gene>
<protein>
    <submittedName>
        <fullName evidence="5">Polyprenol monophosphomannose synthase</fullName>
    </submittedName>
</protein>
<evidence type="ECO:0000313" key="5">
    <source>
        <dbReference type="EMBL" id="QIK62980.1"/>
    </source>
</evidence>
<dbReference type="CDD" id="cd06442">
    <property type="entry name" value="DPM1_like"/>
    <property type="match status" value="1"/>
</dbReference>
<evidence type="ECO:0000256" key="1">
    <source>
        <dbReference type="ARBA" id="ARBA00006739"/>
    </source>
</evidence>
<dbReference type="PANTHER" id="PTHR43398">
    <property type="entry name" value="DOLICHOL-PHOSPHATE MANNOSYLTRANSFERASE SUBUNIT 1"/>
    <property type="match status" value="1"/>
</dbReference>
<feature type="domain" description="Glycosyltransferase 2-like" evidence="4">
    <location>
        <begin position="10"/>
        <end position="174"/>
    </location>
</feature>
<sequence length="245" mass="26940">MRERGSETLVILPTYEERASLPNIVSAVREQLPEADILVIDDNSPDGTGEVADELAANDSRISVLHRRGKLGLGTAYIAGFEQALSGNYRFAIEMDSDGSHLASDLPRLIAAAHDGAGLVLGARWVPGGKIENWPWHRQAISRIGTAIARVSLRSHLHDLTSGFRVIDTNWLRRLDLSSVTTEGYGFQVELAWGLERIGCPVVEVPITFVERSSGRSKMSFGIVAEALAKVLLWGWQLRFGKLRK</sequence>
<keyword evidence="2" id="KW-0328">Glycosyltransferase</keyword>
<dbReference type="InterPro" id="IPR039528">
    <property type="entry name" value="DPM1-like"/>
</dbReference>
<dbReference type="SUPFAM" id="SSF53448">
    <property type="entry name" value="Nucleotide-diphospho-sugar transferases"/>
    <property type="match status" value="1"/>
</dbReference>
<dbReference type="Proteomes" id="UP000502677">
    <property type="component" value="Chromosome"/>
</dbReference>
<comment type="similarity">
    <text evidence="1">Belongs to the glycosyltransferase 2 family.</text>
</comment>
<dbReference type="FunFam" id="3.90.550.10:FF:000122">
    <property type="entry name" value="Dolichol-phosphate mannosyltransferase subunit 1"/>
    <property type="match status" value="1"/>
</dbReference>
<evidence type="ECO:0000313" key="6">
    <source>
        <dbReference type="Proteomes" id="UP000502677"/>
    </source>
</evidence>
<name>A0A6G7XEE1_9MICO</name>
<reference evidence="5 6" key="1">
    <citation type="submission" date="2020-03" db="EMBL/GenBank/DDBJ databases">
        <title>Leucobacter sp. nov., isolated from beetles.</title>
        <authorList>
            <person name="Hyun D.-W."/>
            <person name="Bae J.-W."/>
        </authorList>
    </citation>
    <scope>NUCLEOTIDE SEQUENCE [LARGE SCALE GENOMIC DNA]</scope>
    <source>
        <strain evidence="5 6">HDW9C</strain>
    </source>
</reference>
<evidence type="ECO:0000256" key="2">
    <source>
        <dbReference type="ARBA" id="ARBA00022676"/>
    </source>
</evidence>
<dbReference type="InterPro" id="IPR029044">
    <property type="entry name" value="Nucleotide-diphossugar_trans"/>
</dbReference>
<dbReference type="InterPro" id="IPR001173">
    <property type="entry name" value="Glyco_trans_2-like"/>
</dbReference>
<dbReference type="EMBL" id="CP049863">
    <property type="protein sequence ID" value="QIK62980.1"/>
    <property type="molecule type" value="Genomic_DNA"/>
</dbReference>
<proteinExistence type="inferred from homology"/>
<dbReference type="GO" id="GO:0009247">
    <property type="term" value="P:glycolipid biosynthetic process"/>
    <property type="evidence" value="ECO:0007669"/>
    <property type="project" value="TreeGrafter"/>
</dbReference>
<keyword evidence="3" id="KW-0808">Transferase</keyword>
<organism evidence="5 6">
    <name type="scientific">Leucobacter viscericola</name>
    <dbReference type="NCBI Taxonomy" id="2714935"/>
    <lineage>
        <taxon>Bacteria</taxon>
        <taxon>Bacillati</taxon>
        <taxon>Actinomycetota</taxon>
        <taxon>Actinomycetes</taxon>
        <taxon>Micrococcales</taxon>
        <taxon>Microbacteriaceae</taxon>
        <taxon>Leucobacter</taxon>
    </lineage>
</organism>